<protein>
    <recommendedName>
        <fullName evidence="8">RhtB family transporter</fullName>
    </recommendedName>
</protein>
<keyword evidence="2" id="KW-1003">Cell membrane</keyword>
<feature type="transmembrane region" description="Helical" evidence="6">
    <location>
        <begin position="41"/>
        <end position="65"/>
    </location>
</feature>
<keyword evidence="3 6" id="KW-0812">Transmembrane</keyword>
<proteinExistence type="predicted"/>
<dbReference type="PANTHER" id="PTHR30086">
    <property type="entry name" value="ARGININE EXPORTER PROTEIN ARGO"/>
    <property type="match status" value="1"/>
</dbReference>
<dbReference type="AlphaFoldDB" id="A0A381Y8L8"/>
<evidence type="ECO:0008006" key="8">
    <source>
        <dbReference type="Google" id="ProtNLM"/>
    </source>
</evidence>
<evidence type="ECO:0000256" key="6">
    <source>
        <dbReference type="SAM" id="Phobius"/>
    </source>
</evidence>
<evidence type="ECO:0000256" key="3">
    <source>
        <dbReference type="ARBA" id="ARBA00022692"/>
    </source>
</evidence>
<dbReference type="GO" id="GO:0015171">
    <property type="term" value="F:amino acid transmembrane transporter activity"/>
    <property type="evidence" value="ECO:0007669"/>
    <property type="project" value="TreeGrafter"/>
</dbReference>
<evidence type="ECO:0000256" key="4">
    <source>
        <dbReference type="ARBA" id="ARBA00022989"/>
    </source>
</evidence>
<keyword evidence="5 6" id="KW-0472">Membrane</keyword>
<evidence type="ECO:0000256" key="2">
    <source>
        <dbReference type="ARBA" id="ARBA00022475"/>
    </source>
</evidence>
<keyword evidence="4 6" id="KW-1133">Transmembrane helix</keyword>
<feature type="transmembrane region" description="Helical" evidence="6">
    <location>
        <begin position="118"/>
        <end position="138"/>
    </location>
</feature>
<accession>A0A381Y8L8</accession>
<dbReference type="Pfam" id="PF01810">
    <property type="entry name" value="LysE"/>
    <property type="match status" value="1"/>
</dbReference>
<dbReference type="EMBL" id="UINC01017631">
    <property type="protein sequence ID" value="SVA73335.1"/>
    <property type="molecule type" value="Genomic_DNA"/>
</dbReference>
<dbReference type="GO" id="GO:0005886">
    <property type="term" value="C:plasma membrane"/>
    <property type="evidence" value="ECO:0007669"/>
    <property type="project" value="UniProtKB-SubCell"/>
</dbReference>
<feature type="transmembrane region" description="Helical" evidence="6">
    <location>
        <begin position="191"/>
        <end position="210"/>
    </location>
</feature>
<feature type="transmembrane region" description="Helical" evidence="6">
    <location>
        <begin position="150"/>
        <end position="171"/>
    </location>
</feature>
<sequence length="213" mass="22970">MLAPGDFLLFLIAALVLLITPGPAVFYIVARSVQQGSWAGIVSAAGVVTGGFIHVVAGTVGLSALVLSSPIAFATVKYLGALYLIYLGFRTFFKKNRVGDLNLHLKSIQLGRVYRDGLVVNLFNPKTILFFIAFLPQFVDSTRGNPGMQFLLLGTIMVSMGLVTDSIYAAVAGKASQWLRKSNNRLSYHQWFAGTVYLGLGILTLLVSPARQA</sequence>
<evidence type="ECO:0000256" key="5">
    <source>
        <dbReference type="ARBA" id="ARBA00023136"/>
    </source>
</evidence>
<comment type="subcellular location">
    <subcellularLocation>
        <location evidence="1">Cell membrane</location>
        <topology evidence="1">Multi-pass membrane protein</topology>
    </subcellularLocation>
</comment>
<evidence type="ECO:0000313" key="7">
    <source>
        <dbReference type="EMBL" id="SVA73335.1"/>
    </source>
</evidence>
<reference evidence="7" key="1">
    <citation type="submission" date="2018-05" db="EMBL/GenBank/DDBJ databases">
        <authorList>
            <person name="Lanie J.A."/>
            <person name="Ng W.-L."/>
            <person name="Kazmierczak K.M."/>
            <person name="Andrzejewski T.M."/>
            <person name="Davidsen T.M."/>
            <person name="Wayne K.J."/>
            <person name="Tettelin H."/>
            <person name="Glass J.I."/>
            <person name="Rusch D."/>
            <person name="Podicherti R."/>
            <person name="Tsui H.-C.T."/>
            <person name="Winkler M.E."/>
        </authorList>
    </citation>
    <scope>NUCLEOTIDE SEQUENCE</scope>
</reference>
<dbReference type="PANTHER" id="PTHR30086:SF20">
    <property type="entry name" value="ARGININE EXPORTER PROTEIN ARGO-RELATED"/>
    <property type="match status" value="1"/>
</dbReference>
<dbReference type="PIRSF" id="PIRSF006324">
    <property type="entry name" value="LeuE"/>
    <property type="match status" value="1"/>
</dbReference>
<name>A0A381Y8L8_9ZZZZ</name>
<feature type="transmembrane region" description="Helical" evidence="6">
    <location>
        <begin position="71"/>
        <end position="89"/>
    </location>
</feature>
<organism evidence="7">
    <name type="scientific">marine metagenome</name>
    <dbReference type="NCBI Taxonomy" id="408172"/>
    <lineage>
        <taxon>unclassified sequences</taxon>
        <taxon>metagenomes</taxon>
        <taxon>ecological metagenomes</taxon>
    </lineage>
</organism>
<gene>
    <name evidence="7" type="ORF">METZ01_LOCUS126189</name>
</gene>
<feature type="transmembrane region" description="Helical" evidence="6">
    <location>
        <begin position="6"/>
        <end position="29"/>
    </location>
</feature>
<dbReference type="InterPro" id="IPR001123">
    <property type="entry name" value="LeuE-type"/>
</dbReference>
<evidence type="ECO:0000256" key="1">
    <source>
        <dbReference type="ARBA" id="ARBA00004651"/>
    </source>
</evidence>